<evidence type="ECO:0000256" key="2">
    <source>
        <dbReference type="ARBA" id="ARBA00004651"/>
    </source>
</evidence>
<feature type="transmembrane region" description="Helical" evidence="13">
    <location>
        <begin position="250"/>
        <end position="279"/>
    </location>
</feature>
<evidence type="ECO:0000256" key="13">
    <source>
        <dbReference type="RuleBase" id="RU362101"/>
    </source>
</evidence>
<evidence type="ECO:0000256" key="6">
    <source>
        <dbReference type="ARBA" id="ARBA00022596"/>
    </source>
</evidence>
<keyword evidence="12" id="KW-0170">Cobalt</keyword>
<organism evidence="14 15">
    <name type="scientific">Histophilus somni</name>
    <name type="common">Haemophilus somnus</name>
    <dbReference type="NCBI Taxonomy" id="731"/>
    <lineage>
        <taxon>Bacteria</taxon>
        <taxon>Pseudomonadati</taxon>
        <taxon>Pseudomonadota</taxon>
        <taxon>Gammaproteobacteria</taxon>
        <taxon>Pasteurellales</taxon>
        <taxon>Pasteurellaceae</taxon>
        <taxon>Histophilus</taxon>
    </lineage>
</organism>
<dbReference type="Proteomes" id="UP000595373">
    <property type="component" value="Chromosome"/>
</dbReference>
<evidence type="ECO:0000256" key="4">
    <source>
        <dbReference type="ARBA" id="ARBA00022448"/>
    </source>
</evidence>
<keyword evidence="9" id="KW-0406">Ion transport</keyword>
<feature type="transmembrane region" description="Helical" evidence="13">
    <location>
        <begin position="300"/>
        <end position="320"/>
    </location>
</feature>
<dbReference type="EMBL" id="CP066558">
    <property type="protein sequence ID" value="QQF83128.1"/>
    <property type="molecule type" value="Genomic_DNA"/>
</dbReference>
<dbReference type="PANTHER" id="PTHR40659:SF1">
    <property type="entry name" value="NICKEL_COBALT EFFLUX SYSTEM RCNA"/>
    <property type="match status" value="1"/>
</dbReference>
<dbReference type="GO" id="GO:0010045">
    <property type="term" value="P:response to nickel cation"/>
    <property type="evidence" value="ECO:0007669"/>
    <property type="project" value="TreeGrafter"/>
</dbReference>
<comment type="subcellular location">
    <subcellularLocation>
        <location evidence="2 13">Cell membrane</location>
        <topology evidence="2 13">Multi-pass membrane protein</topology>
    </subcellularLocation>
</comment>
<feature type="transmembrane region" description="Helical" evidence="13">
    <location>
        <begin position="134"/>
        <end position="153"/>
    </location>
</feature>
<protein>
    <recommendedName>
        <fullName evidence="13">Nickel/cobalt efflux system</fullName>
    </recommendedName>
</protein>
<comment type="function">
    <text evidence="1">Efflux system for nickel and cobalt.</text>
</comment>
<evidence type="ECO:0000313" key="14">
    <source>
        <dbReference type="EMBL" id="QQF83128.1"/>
    </source>
</evidence>
<evidence type="ECO:0000313" key="15">
    <source>
        <dbReference type="Proteomes" id="UP000595373"/>
    </source>
</evidence>
<evidence type="ECO:0000256" key="8">
    <source>
        <dbReference type="ARBA" id="ARBA00022989"/>
    </source>
</evidence>
<dbReference type="PANTHER" id="PTHR40659">
    <property type="entry name" value="NICKEL/COBALT EFFLUX SYSTEM RCNA"/>
    <property type="match status" value="1"/>
</dbReference>
<accession>A0A9Q6Z1A6</accession>
<evidence type="ECO:0000256" key="9">
    <source>
        <dbReference type="ARBA" id="ARBA00023065"/>
    </source>
</evidence>
<feature type="transmembrane region" description="Helical" evidence="13">
    <location>
        <begin position="224"/>
        <end position="244"/>
    </location>
</feature>
<comment type="similarity">
    <text evidence="13">Belongs to the NiCoT transporter (TC 2.A.52) family.</text>
</comment>
<evidence type="ECO:0000256" key="3">
    <source>
        <dbReference type="ARBA" id="ARBA00022426"/>
    </source>
</evidence>
<gene>
    <name evidence="14" type="primary">zevB</name>
    <name evidence="14" type="ORF">JFL49_04300</name>
</gene>
<dbReference type="AlphaFoldDB" id="A0A9Q6Z1A6"/>
<proteinExistence type="inferred from homology"/>
<feature type="transmembrane region" description="Helical" evidence="13">
    <location>
        <begin position="54"/>
        <end position="73"/>
    </location>
</feature>
<dbReference type="GO" id="GO:0005886">
    <property type="term" value="C:plasma membrane"/>
    <property type="evidence" value="ECO:0007669"/>
    <property type="project" value="UniProtKB-SubCell"/>
</dbReference>
<keyword evidence="10" id="KW-0921">Nickel transport</keyword>
<dbReference type="InterPro" id="IPR051224">
    <property type="entry name" value="NiCoT_RcnA"/>
</dbReference>
<keyword evidence="7 13" id="KW-0812">Transmembrane</keyword>
<evidence type="ECO:0000256" key="1">
    <source>
        <dbReference type="ARBA" id="ARBA00002510"/>
    </source>
</evidence>
<dbReference type="OrthoDB" id="9812956at2"/>
<evidence type="ECO:0000256" key="5">
    <source>
        <dbReference type="ARBA" id="ARBA00022475"/>
    </source>
</evidence>
<keyword evidence="15" id="KW-1185">Reference proteome</keyword>
<evidence type="ECO:0000256" key="7">
    <source>
        <dbReference type="ARBA" id="ARBA00022692"/>
    </source>
</evidence>
<keyword evidence="8 13" id="KW-1133">Transmembrane helix</keyword>
<sequence>MSIKRTYKLILLLVFLSLGGIYLFPYLFSHVLIWQREFNQLLSSYLHQVKQAPVYAGMGLIVVSFIYGVLHALGPGHGKFIIGSYLATHQSQLKTSMKLTFFASLMQGIVAISLTLIVVAILQLSSSYFKLSQLWLERGAYLLMIILGLQWIWQGSKSFLKKNSQSLKIKQFTLSSIPTNKIGMQSAVQNLPRFHEHTDNCSCGHQHLPNQQQLQQAQSLKSQCLVIFTIGMRPCSGAIFILFLSYMLDLYVWGMLATVAMSLGVGLMLSGFALIVLYARKSAVQLGHFYFSTHKKFWHILVRILAGLMIIFFALSLMYGTTLPIRGGALLIGRN</sequence>
<keyword evidence="11 13" id="KW-0472">Membrane</keyword>
<keyword evidence="5" id="KW-1003">Cell membrane</keyword>
<keyword evidence="4 13" id="KW-0813">Transport</keyword>
<feature type="transmembrane region" description="Helical" evidence="13">
    <location>
        <begin position="99"/>
        <end position="122"/>
    </location>
</feature>
<dbReference type="GO" id="GO:0015099">
    <property type="term" value="F:nickel cation transmembrane transporter activity"/>
    <property type="evidence" value="ECO:0007669"/>
    <property type="project" value="UniProtKB-UniRule"/>
</dbReference>
<name>A0A9Q6Z1A6_HISSO</name>
<reference evidence="14 15" key="1">
    <citation type="submission" date="2020-12" db="EMBL/GenBank/DDBJ databases">
        <title>ASc-MMNZ-VFA-070.</title>
        <authorList>
            <person name="Schryvers A."/>
            <person name="Mostafa Nazari M."/>
            <person name="Farshchi Andisi V."/>
            <person name="Timsit E."/>
            <person name="Walter Morck D."/>
        </authorList>
    </citation>
    <scope>NUCLEOTIDE SEQUENCE [LARGE SCALE GENOMIC DNA]</scope>
    <source>
        <strain evidence="14 15">ASc-MMNZ-VFA-070</strain>
    </source>
</reference>
<dbReference type="GO" id="GO:0006824">
    <property type="term" value="P:cobalt ion transport"/>
    <property type="evidence" value="ECO:0007669"/>
    <property type="project" value="UniProtKB-KW"/>
</dbReference>
<dbReference type="RefSeq" id="WP_075290850.1">
    <property type="nucleotide sequence ID" value="NZ_CP018802.1"/>
</dbReference>
<evidence type="ECO:0000256" key="11">
    <source>
        <dbReference type="ARBA" id="ARBA00023136"/>
    </source>
</evidence>
<dbReference type="InterPro" id="IPR011541">
    <property type="entry name" value="Ni/Co_transpt_high_affinity"/>
</dbReference>
<keyword evidence="6" id="KW-0533">Nickel</keyword>
<dbReference type="GO" id="GO:0032025">
    <property type="term" value="P:response to cobalt ion"/>
    <property type="evidence" value="ECO:0007669"/>
    <property type="project" value="TreeGrafter"/>
</dbReference>
<keyword evidence="3" id="KW-0171">Cobalt transport</keyword>
<evidence type="ECO:0000256" key="12">
    <source>
        <dbReference type="ARBA" id="ARBA00023285"/>
    </source>
</evidence>
<dbReference type="GO" id="GO:0046583">
    <property type="term" value="F:monoatomic cation efflux transmembrane transporter activity"/>
    <property type="evidence" value="ECO:0007669"/>
    <property type="project" value="TreeGrafter"/>
</dbReference>
<evidence type="ECO:0000256" key="10">
    <source>
        <dbReference type="ARBA" id="ARBA00023112"/>
    </source>
</evidence>
<dbReference type="Pfam" id="PF03824">
    <property type="entry name" value="NicO"/>
    <property type="match status" value="1"/>
</dbReference>
<feature type="transmembrane region" description="Helical" evidence="13">
    <location>
        <begin position="9"/>
        <end position="34"/>
    </location>
</feature>